<dbReference type="AlphaFoldDB" id="A0A0V1KIY4"/>
<dbReference type="Proteomes" id="UP000054721">
    <property type="component" value="Unassembled WGS sequence"/>
</dbReference>
<comment type="caution">
    <text evidence="1">The sequence shown here is derived from an EMBL/GenBank/DDBJ whole genome shotgun (WGS) entry which is preliminary data.</text>
</comment>
<accession>A0A0V1KIY4</accession>
<evidence type="ECO:0000313" key="2">
    <source>
        <dbReference type="Proteomes" id="UP000054721"/>
    </source>
</evidence>
<sequence length="84" mass="9477">MQHDRFYRVSDVLDAHIPQIFIITNEVGKGKEGLLAMHNKLNGPLLELKAIGKNLDTAVSGFRIALPQLVSQLPKDIQSRWKDQ</sequence>
<organism evidence="1 2">
    <name type="scientific">Trichinella nativa</name>
    <dbReference type="NCBI Taxonomy" id="6335"/>
    <lineage>
        <taxon>Eukaryota</taxon>
        <taxon>Metazoa</taxon>
        <taxon>Ecdysozoa</taxon>
        <taxon>Nematoda</taxon>
        <taxon>Enoplea</taxon>
        <taxon>Dorylaimia</taxon>
        <taxon>Trichinellida</taxon>
        <taxon>Trichinellidae</taxon>
        <taxon>Trichinella</taxon>
    </lineage>
</organism>
<proteinExistence type="predicted"/>
<feature type="non-terminal residue" evidence="1">
    <location>
        <position position="84"/>
    </location>
</feature>
<dbReference type="OrthoDB" id="10444641at2759"/>
<keyword evidence="2" id="KW-1185">Reference proteome</keyword>
<reference evidence="1 2" key="1">
    <citation type="submission" date="2015-05" db="EMBL/GenBank/DDBJ databases">
        <title>Evolution of Trichinella species and genotypes.</title>
        <authorList>
            <person name="Korhonen P.K."/>
            <person name="Edoardo P."/>
            <person name="Giuseppe L.R."/>
            <person name="Gasser R.B."/>
        </authorList>
    </citation>
    <scope>NUCLEOTIDE SEQUENCE [LARGE SCALE GENOMIC DNA]</scope>
    <source>
        <strain evidence="1">ISS10</strain>
    </source>
</reference>
<protein>
    <submittedName>
        <fullName evidence="1">Uncharacterized protein</fullName>
    </submittedName>
</protein>
<name>A0A0V1KIY4_9BILA</name>
<dbReference type="EMBL" id="JYDW01001067">
    <property type="protein sequence ID" value="KRZ47257.1"/>
    <property type="molecule type" value="Genomic_DNA"/>
</dbReference>
<gene>
    <name evidence="1" type="ORF">T02_14070</name>
</gene>
<evidence type="ECO:0000313" key="1">
    <source>
        <dbReference type="EMBL" id="KRZ47257.1"/>
    </source>
</evidence>